<comment type="function">
    <text evidence="22">Protein O-fucosyltransferase that specifically catalyzes O-fucosylation of serine or threonine residues in EMI domains of target proteins. Attaches fucose through an O-glycosidic linkage. O-fucosylation of EMI domain-containing proteins may be required for facilitating protein folding and secretion.</text>
</comment>
<dbReference type="PANTHER" id="PTHR11929:SF132">
    <property type="entry name" value="ALPHA-(1,3)-FUCOSYLTRANSFERASE 4"/>
    <property type="match status" value="1"/>
</dbReference>
<evidence type="ECO:0000256" key="3">
    <source>
        <dbReference type="ARBA" id="ARBA00004922"/>
    </source>
</evidence>
<evidence type="ECO:0000256" key="8">
    <source>
        <dbReference type="ARBA" id="ARBA00022824"/>
    </source>
</evidence>
<keyword evidence="13" id="KW-0325">Glycoprotein</keyword>
<evidence type="ECO:0000313" key="27">
    <source>
        <dbReference type="Proteomes" id="UP001314229"/>
    </source>
</evidence>
<evidence type="ECO:0000256" key="2">
    <source>
        <dbReference type="ARBA" id="ARBA00004648"/>
    </source>
</evidence>
<dbReference type="InterPro" id="IPR055270">
    <property type="entry name" value="Glyco_tran_10_C"/>
</dbReference>
<evidence type="ECO:0000256" key="5">
    <source>
        <dbReference type="ARBA" id="ARBA00022676"/>
    </source>
</evidence>
<keyword evidence="9" id="KW-0735">Signal-anchor</keyword>
<keyword evidence="5 23" id="KW-0328">Glycosyltransferase</keyword>
<name>A0AAV1NYC3_SCOSC</name>
<evidence type="ECO:0000256" key="21">
    <source>
        <dbReference type="ARBA" id="ARBA00048647"/>
    </source>
</evidence>
<dbReference type="EMBL" id="CAWUFR010000065">
    <property type="protein sequence ID" value="CAK6963452.1"/>
    <property type="molecule type" value="Genomic_DNA"/>
</dbReference>
<dbReference type="GO" id="GO:0032580">
    <property type="term" value="C:Golgi cisterna membrane"/>
    <property type="evidence" value="ECO:0007669"/>
    <property type="project" value="UniProtKB-SubCell"/>
</dbReference>
<dbReference type="Proteomes" id="UP001314229">
    <property type="component" value="Unassembled WGS sequence"/>
</dbReference>
<keyword evidence="14" id="KW-0395">Inflammatory response</keyword>
<evidence type="ECO:0000256" key="4">
    <source>
        <dbReference type="ARBA" id="ARBA00008919"/>
    </source>
</evidence>
<dbReference type="InterPro" id="IPR038577">
    <property type="entry name" value="GT10-like_C_sf"/>
</dbReference>
<evidence type="ECO:0000313" key="26">
    <source>
        <dbReference type="EMBL" id="CAK6963452.1"/>
    </source>
</evidence>
<comment type="pathway">
    <text evidence="3">Protein modification; protein glycosylation.</text>
</comment>
<evidence type="ECO:0000256" key="15">
    <source>
        <dbReference type="ARBA" id="ARBA00029329"/>
    </source>
</evidence>
<evidence type="ECO:0000259" key="24">
    <source>
        <dbReference type="Pfam" id="PF00852"/>
    </source>
</evidence>
<comment type="similarity">
    <text evidence="4 23">Belongs to the glycosyltransferase 10 family.</text>
</comment>
<evidence type="ECO:0000256" key="6">
    <source>
        <dbReference type="ARBA" id="ARBA00022679"/>
    </source>
</evidence>
<evidence type="ECO:0000256" key="11">
    <source>
        <dbReference type="ARBA" id="ARBA00023034"/>
    </source>
</evidence>
<dbReference type="GO" id="GO:0000139">
    <property type="term" value="C:Golgi membrane"/>
    <property type="evidence" value="ECO:0007669"/>
    <property type="project" value="UniProtKB-SubCell"/>
</dbReference>
<dbReference type="FunFam" id="3.40.50.11660:FF:000002">
    <property type="entry name" value="Alpha-(1,3)-fucosyltransferase"/>
    <property type="match status" value="1"/>
</dbReference>
<keyword evidence="11 23" id="KW-0333">Golgi apparatus</keyword>
<dbReference type="InterPro" id="IPR031481">
    <property type="entry name" value="Glyco_tran_10_N"/>
</dbReference>
<keyword evidence="27" id="KW-1185">Reference proteome</keyword>
<comment type="catalytic activity">
    <reaction evidence="15">
        <text>a beta-D-galactosyl-(1-&gt;4)-N-acetyl-beta-D-glucosaminyl derivative + GDP-beta-L-fucose = a beta-D-galactosyl-(1-&gt;4)-[alpha-L-fucosyl-(1-&gt;3)]-N-acetyl-beta-D-glucosaminyl derivative + GDP + H(+)</text>
        <dbReference type="Rhea" id="RHEA:14257"/>
        <dbReference type="ChEBI" id="CHEBI:15378"/>
        <dbReference type="ChEBI" id="CHEBI:57273"/>
        <dbReference type="ChEBI" id="CHEBI:58189"/>
        <dbReference type="ChEBI" id="CHEBI:133507"/>
        <dbReference type="ChEBI" id="CHEBI:137941"/>
        <dbReference type="EC" id="2.4.1.152"/>
    </reaction>
    <physiologicalReaction direction="left-to-right" evidence="15">
        <dbReference type="Rhea" id="RHEA:14258"/>
    </physiologicalReaction>
</comment>
<dbReference type="GO" id="GO:0005789">
    <property type="term" value="C:endoplasmic reticulum membrane"/>
    <property type="evidence" value="ECO:0007669"/>
    <property type="project" value="UniProtKB-SubCell"/>
</dbReference>
<evidence type="ECO:0000256" key="20">
    <source>
        <dbReference type="ARBA" id="ARBA00047273"/>
    </source>
</evidence>
<keyword evidence="12 23" id="KW-0472">Membrane</keyword>
<evidence type="ECO:0000256" key="22">
    <source>
        <dbReference type="ARBA" id="ARBA00058658"/>
    </source>
</evidence>
<evidence type="ECO:0000256" key="17">
    <source>
        <dbReference type="ARBA" id="ARBA00036234"/>
    </source>
</evidence>
<sequence>MGVGVQWRAAGRSISSLRANRSSGLSHSHKCCVCALSRTRASACVATAGFLLILGVCLLYLPDPLTFDPSASVSEEDHAVILLIWTHPFGRYRKLPDCFELYQVGGCTLTDDARVYAHSDAVIIHHRDVATGTAELPPEPRPGAQKWIWMNYESPTHTTGLWRFEDVFNLTMSYRTDSDIFLPYGYLIPRVRTAEGLRNPNVHPLRGPSRADRPRPRLVAWVVSNWSESHERVAFYHKLSRYVQVDVFGRAGRPLPEDSGKGSVVRLVGRYQFYLALENSQHTDYITEKLWHAVLAGAVPVVLGPSRRNYERFLPPEAFIHVDDFPTVRGLARYLLMLRRNPARLRRHLDWRGSYSVHQPSFWAEHYCTACRAVRKTRGSTDVVQHITRWFHSENSITTLRDYHEGHL</sequence>
<dbReference type="EC" id="2.4.1.-" evidence="23"/>
<evidence type="ECO:0000256" key="14">
    <source>
        <dbReference type="ARBA" id="ARBA00023198"/>
    </source>
</evidence>
<evidence type="ECO:0000256" key="1">
    <source>
        <dbReference type="ARBA" id="ARBA00004323"/>
    </source>
</evidence>
<protein>
    <recommendedName>
        <fullName evidence="23">Fucosyltransferase</fullName>
        <ecNumber evidence="23">2.4.1.-</ecNumber>
    </recommendedName>
</protein>
<evidence type="ECO:0000256" key="7">
    <source>
        <dbReference type="ARBA" id="ARBA00022692"/>
    </source>
</evidence>
<dbReference type="GO" id="GO:0006954">
    <property type="term" value="P:inflammatory response"/>
    <property type="evidence" value="ECO:0007669"/>
    <property type="project" value="UniProtKB-KW"/>
</dbReference>
<dbReference type="GO" id="GO:0017083">
    <property type="term" value="F:4-galactosyl-N-acetylglucosaminide 3-alpha-L-fucosyltransferase activity"/>
    <property type="evidence" value="ECO:0007669"/>
    <property type="project" value="UniProtKB-EC"/>
</dbReference>
<evidence type="ECO:0000256" key="12">
    <source>
        <dbReference type="ARBA" id="ARBA00023136"/>
    </source>
</evidence>
<evidence type="ECO:0000256" key="13">
    <source>
        <dbReference type="ARBA" id="ARBA00023180"/>
    </source>
</evidence>
<dbReference type="Pfam" id="PF00852">
    <property type="entry name" value="Glyco_transf_10"/>
    <property type="match status" value="1"/>
</dbReference>
<comment type="catalytic activity">
    <reaction evidence="17">
        <text>an alpha-Neu5Ac-(2-&gt;3)-beta-D-Gal-(1-&gt;4)-beta-D-GlcNAc-(1-&gt;3)-beta-D-Gal-(1-&gt;4)-beta-D-GlcNAc derivative + GDP-beta-L-fucose = an alpha-Neu5Ac-(2-&gt;3)-beta-D-Gal-(1-&gt;4)-beta-D-GlcNAc-(1-&gt;3)-beta-D-Gal-(1-&gt;4)-[alpha-L-Fuc-(1-&gt;3)]-beta-D-GlcNAc derivative + GDP + H(+)</text>
        <dbReference type="Rhea" id="RHEA:68044"/>
        <dbReference type="ChEBI" id="CHEBI:15378"/>
        <dbReference type="ChEBI" id="CHEBI:57273"/>
        <dbReference type="ChEBI" id="CHEBI:58189"/>
        <dbReference type="ChEBI" id="CHEBI:145343"/>
        <dbReference type="ChEBI" id="CHEBI:176900"/>
    </reaction>
    <physiologicalReaction direction="left-to-right" evidence="17">
        <dbReference type="Rhea" id="RHEA:68045"/>
    </physiologicalReaction>
</comment>
<evidence type="ECO:0000259" key="25">
    <source>
        <dbReference type="Pfam" id="PF17039"/>
    </source>
</evidence>
<dbReference type="Pfam" id="PF17039">
    <property type="entry name" value="Glyco_tran_10_N"/>
    <property type="match status" value="1"/>
</dbReference>
<comment type="catalytic activity">
    <reaction evidence="20">
        <text>L-threonyl-[protein] + GDP-beta-L-fucose = 3-O-(alpha-L-fucosyl)-L-threonyl-[protein] + GDP + H(+)</text>
        <dbReference type="Rhea" id="RHEA:70491"/>
        <dbReference type="Rhea" id="RHEA-COMP:11060"/>
        <dbReference type="Rhea" id="RHEA-COMP:17915"/>
        <dbReference type="ChEBI" id="CHEBI:15378"/>
        <dbReference type="ChEBI" id="CHEBI:30013"/>
        <dbReference type="ChEBI" id="CHEBI:57273"/>
        <dbReference type="ChEBI" id="CHEBI:58189"/>
        <dbReference type="ChEBI" id="CHEBI:189631"/>
        <dbReference type="EC" id="2.4.1.221"/>
    </reaction>
    <physiologicalReaction direction="left-to-right" evidence="20">
        <dbReference type="Rhea" id="RHEA:70492"/>
    </physiologicalReaction>
</comment>
<evidence type="ECO:0000256" key="19">
    <source>
        <dbReference type="ARBA" id="ARBA00046186"/>
    </source>
</evidence>
<dbReference type="SUPFAM" id="SSF53756">
    <property type="entry name" value="UDP-Glycosyltransferase/glycogen phosphorylase"/>
    <property type="match status" value="1"/>
</dbReference>
<feature type="domain" description="Fucosyltransferase C-terminal" evidence="24">
    <location>
        <begin position="215"/>
        <end position="390"/>
    </location>
</feature>
<evidence type="ECO:0000256" key="10">
    <source>
        <dbReference type="ARBA" id="ARBA00022989"/>
    </source>
</evidence>
<keyword evidence="6 23" id="KW-0808">Transferase</keyword>
<keyword evidence="7 23" id="KW-0812">Transmembrane</keyword>
<evidence type="ECO:0000256" key="16">
    <source>
        <dbReference type="ARBA" id="ARBA00035849"/>
    </source>
</evidence>
<comment type="caution">
    <text evidence="26">The sequence shown here is derived from an EMBL/GenBank/DDBJ whole genome shotgun (WGS) entry which is preliminary data.</text>
</comment>
<evidence type="ECO:0000256" key="9">
    <source>
        <dbReference type="ARBA" id="ARBA00022968"/>
    </source>
</evidence>
<gene>
    <name evidence="26" type="ORF">FSCOSCO3_A006113</name>
</gene>
<dbReference type="GO" id="GO:0046922">
    <property type="term" value="F:peptide-O-fucosyltransferase activity"/>
    <property type="evidence" value="ECO:0007669"/>
    <property type="project" value="UniProtKB-EC"/>
</dbReference>
<comment type="catalytic activity">
    <reaction evidence="21">
        <text>L-seryl-[protein] + GDP-beta-L-fucose = 3-O-(alpha-L-fucosyl)-L-seryl-[protein] + GDP + H(+)</text>
        <dbReference type="Rhea" id="RHEA:63644"/>
        <dbReference type="Rhea" id="RHEA-COMP:9863"/>
        <dbReference type="Rhea" id="RHEA-COMP:17914"/>
        <dbReference type="ChEBI" id="CHEBI:15378"/>
        <dbReference type="ChEBI" id="CHEBI:29999"/>
        <dbReference type="ChEBI" id="CHEBI:57273"/>
        <dbReference type="ChEBI" id="CHEBI:58189"/>
        <dbReference type="ChEBI" id="CHEBI:189632"/>
        <dbReference type="EC" id="2.4.1.221"/>
    </reaction>
    <physiologicalReaction direction="left-to-right" evidence="21">
        <dbReference type="Rhea" id="RHEA:63645"/>
    </physiologicalReaction>
</comment>
<dbReference type="AlphaFoldDB" id="A0AAV1NYC3"/>
<comment type="catalytic activity">
    <reaction evidence="16">
        <text>an alpha-Neu5Ac-(2-&gt;3)-beta-D-Gal-(1-&gt;4)-beta-D-GlcNAc6S derivative + GDP-beta-L-fucose = an alpha-Neu5Ac-(2-&gt;3)-beta-D-Gal-(1-&gt;4)-[alpha-L-Fuc-(1-&gt;3)]-beta-D-GlcNAc6S derivative + GDP + H(+)</text>
        <dbReference type="Rhea" id="RHEA:62004"/>
        <dbReference type="ChEBI" id="CHEBI:15378"/>
        <dbReference type="ChEBI" id="CHEBI:57273"/>
        <dbReference type="ChEBI" id="CHEBI:58189"/>
        <dbReference type="ChEBI" id="CHEBI:145344"/>
        <dbReference type="ChEBI" id="CHEBI:145345"/>
    </reaction>
    <physiologicalReaction direction="left-to-right" evidence="16">
        <dbReference type="Rhea" id="RHEA:62005"/>
    </physiologicalReaction>
</comment>
<evidence type="ECO:0000256" key="18">
    <source>
        <dbReference type="ARBA" id="ARBA00036481"/>
    </source>
</evidence>
<keyword evidence="8" id="KW-0256">Endoplasmic reticulum</keyword>
<comment type="function">
    <text evidence="19">Catalyzes alpha(1-&gt;3) linkage of fucosyl moiety transferred from GDP-beta-L-fucose to N-acetyl glucosamine (GlcNAc) within type 2 lactosamine (LacNAc, Gal-beta(1-&gt;4)GlcNAc) glycan attached to N- or O-linked glycoproteins. Robustly fucosylates nonsialylated distal LacNAc unit of the polylactosamine chain to form Lewis X antigen (CD15), a glycan determinant known to mediate important cellular functions in development and immunity. Fucosylates with lower efficiency sialylated LacNAc acceptors to form sialyl Lewis X and 6-sulfo sialyl Lewis X determinants that serve as recognition epitopes for C-type lectins. Together with FUT7 contributes to SELE, SELL and SELP selectin ligand biosynthesis and selectin-dependent lymphocyte homing, leukocyte migration and blood leukocyte homeostasis. In a cell type specific manner, may also fucosylate the internal LacNAc unit of the polylactosamine chain to form VIM-2 antigen that serves as recognition epitope for SELE.</text>
</comment>
<dbReference type="InterPro" id="IPR001503">
    <property type="entry name" value="Glyco_trans_10"/>
</dbReference>
<keyword evidence="10 23" id="KW-1133">Transmembrane helix</keyword>
<feature type="transmembrane region" description="Helical" evidence="23">
    <location>
        <begin position="43"/>
        <end position="61"/>
    </location>
</feature>
<dbReference type="Gene3D" id="3.40.50.11660">
    <property type="entry name" value="Glycosyl transferase family 10, C-terminal domain"/>
    <property type="match status" value="1"/>
</dbReference>
<comment type="catalytic activity">
    <reaction evidence="18">
        <text>an N-acetyl-alpha-neuraminyl-(2-&gt;3)-beta-D-galactosyl-(1-&gt;4)-N-acetyl-beta-D-glucosaminyl derivative + GDP-beta-L-fucose = an alpha-Neu5Ac-(2-&gt;3)-beta-D-Gal-(1-&gt;4)-[alpha-L-Fuc-(1-&gt;3)]-beta-D-GlcNAc derivative + GDP + H(+)</text>
        <dbReference type="Rhea" id="RHEA:56076"/>
        <dbReference type="ChEBI" id="CHEBI:15378"/>
        <dbReference type="ChEBI" id="CHEBI:57273"/>
        <dbReference type="ChEBI" id="CHEBI:58189"/>
        <dbReference type="ChEBI" id="CHEBI:136545"/>
        <dbReference type="ChEBI" id="CHEBI:139509"/>
    </reaction>
    <physiologicalReaction direction="left-to-right" evidence="18">
        <dbReference type="Rhea" id="RHEA:56077"/>
    </physiologicalReaction>
</comment>
<proteinExistence type="inferred from homology"/>
<evidence type="ECO:0000256" key="23">
    <source>
        <dbReference type="RuleBase" id="RU003832"/>
    </source>
</evidence>
<organism evidence="26 27">
    <name type="scientific">Scomber scombrus</name>
    <name type="common">Atlantic mackerel</name>
    <name type="synonym">Scomber vernalis</name>
    <dbReference type="NCBI Taxonomy" id="13677"/>
    <lineage>
        <taxon>Eukaryota</taxon>
        <taxon>Metazoa</taxon>
        <taxon>Chordata</taxon>
        <taxon>Craniata</taxon>
        <taxon>Vertebrata</taxon>
        <taxon>Euteleostomi</taxon>
        <taxon>Actinopterygii</taxon>
        <taxon>Neopterygii</taxon>
        <taxon>Teleostei</taxon>
        <taxon>Neoteleostei</taxon>
        <taxon>Acanthomorphata</taxon>
        <taxon>Pelagiaria</taxon>
        <taxon>Scombriformes</taxon>
        <taxon>Scombridae</taxon>
        <taxon>Scomber</taxon>
    </lineage>
</organism>
<dbReference type="PANTHER" id="PTHR11929">
    <property type="entry name" value="ALPHA- 1,3 -FUCOSYLTRANSFERASE"/>
    <property type="match status" value="1"/>
</dbReference>
<reference evidence="26 27" key="1">
    <citation type="submission" date="2024-01" db="EMBL/GenBank/DDBJ databases">
        <authorList>
            <person name="Alioto T."/>
            <person name="Alioto T."/>
            <person name="Gomez Garrido J."/>
        </authorList>
    </citation>
    <scope>NUCLEOTIDE SEQUENCE [LARGE SCALE GENOMIC DNA]</scope>
</reference>
<accession>A0AAV1NYC3</accession>
<comment type="subcellular location">
    <subcellularLocation>
        <location evidence="2">Endoplasmic reticulum membrane</location>
        <topology evidence="2">Single-pass type II membrane protein</topology>
    </subcellularLocation>
    <subcellularLocation>
        <location evidence="1">Golgi apparatus membrane</location>
        <topology evidence="1">Single-pass type II membrane protein</topology>
    </subcellularLocation>
    <subcellularLocation>
        <location evidence="23">Golgi apparatus</location>
        <location evidence="23">Golgi stack membrane</location>
        <topology evidence="23">Single-pass type II membrane protein</topology>
    </subcellularLocation>
</comment>
<feature type="domain" description="Fucosyltransferase N-terminal" evidence="25">
    <location>
        <begin position="80"/>
        <end position="185"/>
    </location>
</feature>